<reference evidence="1" key="1">
    <citation type="submission" date="2023-02" db="EMBL/GenBank/DDBJ databases">
        <title>Genome of toxic invasive species Heracleum sosnowskyi carries increased number of genes despite the absence of recent whole-genome duplications.</title>
        <authorList>
            <person name="Schelkunov M."/>
            <person name="Shtratnikova V."/>
            <person name="Makarenko M."/>
            <person name="Klepikova A."/>
            <person name="Omelchenko D."/>
            <person name="Novikova G."/>
            <person name="Obukhova E."/>
            <person name="Bogdanov V."/>
            <person name="Penin A."/>
            <person name="Logacheva M."/>
        </authorList>
    </citation>
    <scope>NUCLEOTIDE SEQUENCE</scope>
    <source>
        <strain evidence="1">Hsosn_3</strain>
        <tissue evidence="1">Leaf</tissue>
    </source>
</reference>
<dbReference type="EMBL" id="JAUIZM010000009">
    <property type="protein sequence ID" value="KAK1365907.1"/>
    <property type="molecule type" value="Genomic_DNA"/>
</dbReference>
<proteinExistence type="predicted"/>
<evidence type="ECO:0000313" key="1">
    <source>
        <dbReference type="EMBL" id="KAK1365907.1"/>
    </source>
</evidence>
<organism evidence="1 2">
    <name type="scientific">Heracleum sosnowskyi</name>
    <dbReference type="NCBI Taxonomy" id="360622"/>
    <lineage>
        <taxon>Eukaryota</taxon>
        <taxon>Viridiplantae</taxon>
        <taxon>Streptophyta</taxon>
        <taxon>Embryophyta</taxon>
        <taxon>Tracheophyta</taxon>
        <taxon>Spermatophyta</taxon>
        <taxon>Magnoliopsida</taxon>
        <taxon>eudicotyledons</taxon>
        <taxon>Gunneridae</taxon>
        <taxon>Pentapetalae</taxon>
        <taxon>asterids</taxon>
        <taxon>campanulids</taxon>
        <taxon>Apiales</taxon>
        <taxon>Apiaceae</taxon>
        <taxon>Apioideae</taxon>
        <taxon>apioid superclade</taxon>
        <taxon>Tordylieae</taxon>
        <taxon>Tordyliinae</taxon>
        <taxon>Heracleum</taxon>
    </lineage>
</organism>
<gene>
    <name evidence="1" type="ORF">POM88_041468</name>
</gene>
<name>A0AAD8HGU5_9APIA</name>
<keyword evidence="2" id="KW-1185">Reference proteome</keyword>
<protein>
    <submittedName>
        <fullName evidence="1">Uncharacterized protein</fullName>
    </submittedName>
</protein>
<dbReference type="Proteomes" id="UP001237642">
    <property type="component" value="Unassembled WGS sequence"/>
</dbReference>
<sequence>MEPINVNVNARWRMPLKGIIKGDIVSMICESIRFEDQRENEYNSFMELNQRRQDKNFCSEVFLADFEDNALLVYLAEYGAQNFKEMVVMEEPFGRVQELWNLDMGLGPIGPRFQARRLQDVVHNAAVEDVVNLEDLGNNFEEGEDEVDQFQMVVDRGGIGLHVVAATTVGFPGIGGSRQHLESLRNRMCQKQGNCQMLC</sequence>
<reference evidence="1" key="2">
    <citation type="submission" date="2023-05" db="EMBL/GenBank/DDBJ databases">
        <authorList>
            <person name="Schelkunov M.I."/>
        </authorList>
    </citation>
    <scope>NUCLEOTIDE SEQUENCE</scope>
    <source>
        <strain evidence="1">Hsosn_3</strain>
        <tissue evidence="1">Leaf</tissue>
    </source>
</reference>
<accession>A0AAD8HGU5</accession>
<dbReference type="AlphaFoldDB" id="A0AAD8HGU5"/>
<comment type="caution">
    <text evidence="1">The sequence shown here is derived from an EMBL/GenBank/DDBJ whole genome shotgun (WGS) entry which is preliminary data.</text>
</comment>
<evidence type="ECO:0000313" key="2">
    <source>
        <dbReference type="Proteomes" id="UP001237642"/>
    </source>
</evidence>